<keyword evidence="3" id="KW-1185">Reference proteome</keyword>
<accession>A0ABU5EY59</accession>
<sequence>MTVRPPVWVCELAARFWAEVGPPPPFPRNLRDVACWLTDLTVQEVPGLTLSRAAEHFRRAGIPCSEATHDRPLCGCFGARTCAIILIDPDDEPDQLRFTFAHELAHFLHDWREPRHRASRRFGPAILEVLDGTREPTFTERLAGALRGAPVGPLTHFLERDRWGRVTGDDAHEAEEAADRLAFELLAPFEAVSPATSDTHRSLAARLTGTFGLPPEPARKYAAALLR</sequence>
<dbReference type="Gene3D" id="1.10.10.2910">
    <property type="match status" value="1"/>
</dbReference>
<dbReference type="InterPro" id="IPR010359">
    <property type="entry name" value="IrrE_HExxH"/>
</dbReference>
<dbReference type="Proteomes" id="UP001272242">
    <property type="component" value="Unassembled WGS sequence"/>
</dbReference>
<feature type="domain" description="IrrE N-terminal-like" evidence="1">
    <location>
        <begin position="84"/>
        <end position="116"/>
    </location>
</feature>
<evidence type="ECO:0000313" key="3">
    <source>
        <dbReference type="Proteomes" id="UP001272242"/>
    </source>
</evidence>
<evidence type="ECO:0000259" key="1">
    <source>
        <dbReference type="Pfam" id="PF06114"/>
    </source>
</evidence>
<protein>
    <submittedName>
        <fullName evidence="2">ImmA/IrrE family metallo-endopeptidase</fullName>
    </submittedName>
</protein>
<dbReference type="EMBL" id="JAXBLV010000056">
    <property type="protein sequence ID" value="MDY3558748.1"/>
    <property type="molecule type" value="Genomic_DNA"/>
</dbReference>
<reference evidence="3" key="1">
    <citation type="journal article" date="2023" name="Mar. Drugs">
        <title>Gemmata algarum, a Novel Planctomycete Isolated from an Algal Mat, Displays Antimicrobial Activity.</title>
        <authorList>
            <person name="Kumar G."/>
            <person name="Kallscheuer N."/>
            <person name="Kashif M."/>
            <person name="Ahamad S."/>
            <person name="Jagadeeshwari U."/>
            <person name="Pannikurungottu S."/>
            <person name="Haufschild T."/>
            <person name="Kabuu M."/>
            <person name="Sasikala C."/>
            <person name="Jogler C."/>
            <person name="Ramana C."/>
        </authorList>
    </citation>
    <scope>NUCLEOTIDE SEQUENCE [LARGE SCALE GENOMIC DNA]</scope>
    <source>
        <strain evidence="3">JC673</strain>
    </source>
</reference>
<proteinExistence type="predicted"/>
<gene>
    <name evidence="2" type="ORF">R5W23_005905</name>
</gene>
<evidence type="ECO:0000313" key="2">
    <source>
        <dbReference type="EMBL" id="MDY3558748.1"/>
    </source>
</evidence>
<name>A0ABU5EY59_9BACT</name>
<dbReference type="RefSeq" id="WP_320685631.1">
    <property type="nucleotide sequence ID" value="NZ_JAXBLV010000056.1"/>
</dbReference>
<comment type="caution">
    <text evidence="2">The sequence shown here is derived from an EMBL/GenBank/DDBJ whole genome shotgun (WGS) entry which is preliminary data.</text>
</comment>
<organism evidence="2 3">
    <name type="scientific">Gemmata algarum</name>
    <dbReference type="NCBI Taxonomy" id="2975278"/>
    <lineage>
        <taxon>Bacteria</taxon>
        <taxon>Pseudomonadati</taxon>
        <taxon>Planctomycetota</taxon>
        <taxon>Planctomycetia</taxon>
        <taxon>Gemmatales</taxon>
        <taxon>Gemmataceae</taxon>
        <taxon>Gemmata</taxon>
    </lineage>
</organism>
<dbReference type="Pfam" id="PF06114">
    <property type="entry name" value="Peptidase_M78"/>
    <property type="match status" value="1"/>
</dbReference>